<dbReference type="GO" id="GO:0008999">
    <property type="term" value="F:protein-N-terminal-alanine acetyltransferase activity"/>
    <property type="evidence" value="ECO:0007669"/>
    <property type="project" value="UniProtKB-EC"/>
</dbReference>
<comment type="caution">
    <text evidence="3">The sequence shown here is derived from an EMBL/GenBank/DDBJ whole genome shotgun (WGS) entry which is preliminary data.</text>
</comment>
<name>A0A323TRZ3_9BACI</name>
<dbReference type="CDD" id="cd04301">
    <property type="entry name" value="NAT_SF"/>
    <property type="match status" value="1"/>
</dbReference>
<dbReference type="GO" id="GO:0005737">
    <property type="term" value="C:cytoplasm"/>
    <property type="evidence" value="ECO:0007669"/>
    <property type="project" value="UniProtKB-SubCell"/>
</dbReference>
<dbReference type="AlphaFoldDB" id="A0A323TRZ3"/>
<dbReference type="OrthoDB" id="9794566at2"/>
<proteinExistence type="inferred from homology"/>
<dbReference type="InterPro" id="IPR006464">
    <property type="entry name" value="AcTrfase_RimI/Ard1"/>
</dbReference>
<dbReference type="InterPro" id="IPR016181">
    <property type="entry name" value="Acyl_CoA_acyltransferase"/>
</dbReference>
<dbReference type="SUPFAM" id="SSF55729">
    <property type="entry name" value="Acyl-CoA N-acyltransferases (Nat)"/>
    <property type="match status" value="1"/>
</dbReference>
<feature type="domain" description="N-acetyltransferase" evidence="2">
    <location>
        <begin position="6"/>
        <end position="151"/>
    </location>
</feature>
<protein>
    <recommendedName>
        <fullName evidence="1">[Ribosomal protein bS18]-alanine N-acetyltransferase</fullName>
        <ecNumber evidence="1">2.3.1.266</ecNumber>
    </recommendedName>
</protein>
<comment type="similarity">
    <text evidence="1">Belongs to the acetyltransferase family. RimI subfamily.</text>
</comment>
<dbReference type="PANTHER" id="PTHR43617">
    <property type="entry name" value="L-AMINO ACID N-ACETYLTRANSFERASE"/>
    <property type="match status" value="1"/>
</dbReference>
<dbReference type="InterPro" id="IPR000182">
    <property type="entry name" value="GNAT_dom"/>
</dbReference>
<gene>
    <name evidence="3" type="primary">rimI</name>
    <name evidence="3" type="ORF">CR194_15030</name>
</gene>
<keyword evidence="3" id="KW-0808">Transferase</keyword>
<dbReference type="InterPro" id="IPR050276">
    <property type="entry name" value="MshD_Acetyltransferase"/>
</dbReference>
<evidence type="ECO:0000256" key="1">
    <source>
        <dbReference type="RuleBase" id="RU363094"/>
    </source>
</evidence>
<evidence type="ECO:0000313" key="4">
    <source>
        <dbReference type="Proteomes" id="UP000248214"/>
    </source>
</evidence>
<comment type="function">
    <text evidence="1">Acetylates the N-terminal alanine of ribosomal protein bS18.</text>
</comment>
<dbReference type="RefSeq" id="WP_110610538.1">
    <property type="nucleotide sequence ID" value="NZ_PDOD01000004.1"/>
</dbReference>
<sequence length="151" mass="17197">MEEAVVKIRLMEVDDLDSVIEVEQECFPSPWSHSVFFNEITKNQFAYYLVAELEGKVIGYCGLWVIVDEAHITNIAILPSMRRKGIGDYLFRGAIDMSRTLGAVKMSLEVRVSNTPAQALYRKYGFEDGGIRKNYYTDNQEDALVMWVGLS</sequence>
<dbReference type="NCBIfam" id="TIGR01575">
    <property type="entry name" value="rimI"/>
    <property type="match status" value="1"/>
</dbReference>
<dbReference type="EMBL" id="PDOD01000004">
    <property type="protein sequence ID" value="PYZ92155.1"/>
    <property type="molecule type" value="Genomic_DNA"/>
</dbReference>
<accession>A0A323TRZ3</accession>
<dbReference type="PROSITE" id="PS51186">
    <property type="entry name" value="GNAT"/>
    <property type="match status" value="1"/>
</dbReference>
<comment type="catalytic activity">
    <reaction evidence="1">
        <text>N-terminal L-alanyl-[ribosomal protein bS18] + acetyl-CoA = N-terminal N(alpha)-acetyl-L-alanyl-[ribosomal protein bS18] + CoA + H(+)</text>
        <dbReference type="Rhea" id="RHEA:43756"/>
        <dbReference type="Rhea" id="RHEA-COMP:10676"/>
        <dbReference type="Rhea" id="RHEA-COMP:10677"/>
        <dbReference type="ChEBI" id="CHEBI:15378"/>
        <dbReference type="ChEBI" id="CHEBI:57287"/>
        <dbReference type="ChEBI" id="CHEBI:57288"/>
        <dbReference type="ChEBI" id="CHEBI:64718"/>
        <dbReference type="ChEBI" id="CHEBI:83683"/>
        <dbReference type="EC" id="2.3.1.266"/>
    </reaction>
</comment>
<dbReference type="Gene3D" id="3.40.630.30">
    <property type="match status" value="1"/>
</dbReference>
<keyword evidence="1" id="KW-0963">Cytoplasm</keyword>
<keyword evidence="4" id="KW-1185">Reference proteome</keyword>
<dbReference type="Proteomes" id="UP000248214">
    <property type="component" value="Unassembled WGS sequence"/>
</dbReference>
<evidence type="ECO:0000313" key="3">
    <source>
        <dbReference type="EMBL" id="PYZ92155.1"/>
    </source>
</evidence>
<dbReference type="EC" id="2.3.1.266" evidence="1"/>
<organism evidence="3 4">
    <name type="scientific">Salipaludibacillus keqinensis</name>
    <dbReference type="NCBI Taxonomy" id="2045207"/>
    <lineage>
        <taxon>Bacteria</taxon>
        <taxon>Bacillati</taxon>
        <taxon>Bacillota</taxon>
        <taxon>Bacilli</taxon>
        <taxon>Bacillales</taxon>
        <taxon>Bacillaceae</taxon>
    </lineage>
</organism>
<dbReference type="Pfam" id="PF00583">
    <property type="entry name" value="Acetyltransf_1"/>
    <property type="match status" value="1"/>
</dbReference>
<dbReference type="PANTHER" id="PTHR43617:SF20">
    <property type="entry name" value="N-ALPHA-ACETYLTRANSFERASE RIMI"/>
    <property type="match status" value="1"/>
</dbReference>
<comment type="subcellular location">
    <subcellularLocation>
        <location evidence="1">Cytoplasm</location>
    </subcellularLocation>
</comment>
<evidence type="ECO:0000259" key="2">
    <source>
        <dbReference type="PROSITE" id="PS51186"/>
    </source>
</evidence>
<reference evidence="3 4" key="1">
    <citation type="submission" date="2017-10" db="EMBL/GenBank/DDBJ databases">
        <title>Bacillus sp. nov., a halophilic bacterium isolated from a Keqin Lake.</title>
        <authorList>
            <person name="Wang H."/>
        </authorList>
    </citation>
    <scope>NUCLEOTIDE SEQUENCE [LARGE SCALE GENOMIC DNA]</scope>
    <source>
        <strain evidence="3 4">KQ-12</strain>
    </source>
</reference>